<dbReference type="Proteomes" id="UP000326852">
    <property type="component" value="Unassembled WGS sequence"/>
</dbReference>
<evidence type="ECO:0000313" key="3">
    <source>
        <dbReference type="Proteomes" id="UP000326852"/>
    </source>
</evidence>
<evidence type="ECO:0000313" key="2">
    <source>
        <dbReference type="EMBL" id="KAD3720659.1"/>
    </source>
</evidence>
<keyword evidence="3" id="KW-1185">Reference proteome</keyword>
<protein>
    <submittedName>
        <fullName evidence="2">Phosphotransferase</fullName>
    </submittedName>
</protein>
<dbReference type="Pfam" id="PF01636">
    <property type="entry name" value="APH"/>
    <property type="match status" value="1"/>
</dbReference>
<dbReference type="Gene3D" id="3.90.1200.10">
    <property type="match status" value="1"/>
</dbReference>
<dbReference type="InterPro" id="IPR011009">
    <property type="entry name" value="Kinase-like_dom_sf"/>
</dbReference>
<accession>A0A5N6MQZ8</accession>
<dbReference type="InterPro" id="IPR002575">
    <property type="entry name" value="Aminoglycoside_PTrfase"/>
</dbReference>
<reference evidence="2 3" key="1">
    <citation type="submission" date="2019-08" db="EMBL/GenBank/DDBJ databases">
        <title>Arthrobacter sp. nov., isolated from plateau pika and Tibetan wild ass.</title>
        <authorList>
            <person name="Ge Y."/>
        </authorList>
    </citation>
    <scope>NUCLEOTIDE SEQUENCE [LARGE SCALE GENOMIC DNA]</scope>
    <source>
        <strain evidence="2 3">785</strain>
    </source>
</reference>
<dbReference type="RefSeq" id="WP_152272004.1">
    <property type="nucleotide sequence ID" value="NZ_VTFX01000003.1"/>
</dbReference>
<organism evidence="2 3">
    <name type="scientific">Arthrobacter yangruifuii</name>
    <dbReference type="NCBI Taxonomy" id="2606616"/>
    <lineage>
        <taxon>Bacteria</taxon>
        <taxon>Bacillati</taxon>
        <taxon>Actinomycetota</taxon>
        <taxon>Actinomycetes</taxon>
        <taxon>Micrococcales</taxon>
        <taxon>Micrococcaceae</taxon>
        <taxon>Arthrobacter</taxon>
    </lineage>
</organism>
<gene>
    <name evidence="2" type="ORF">GD627_07605</name>
</gene>
<comment type="caution">
    <text evidence="2">The sequence shown here is derived from an EMBL/GenBank/DDBJ whole genome shotgun (WGS) entry which is preliminary data.</text>
</comment>
<dbReference type="SUPFAM" id="SSF56112">
    <property type="entry name" value="Protein kinase-like (PK-like)"/>
    <property type="match status" value="1"/>
</dbReference>
<dbReference type="GO" id="GO:0016740">
    <property type="term" value="F:transferase activity"/>
    <property type="evidence" value="ECO:0007669"/>
    <property type="project" value="UniProtKB-KW"/>
</dbReference>
<feature type="domain" description="Aminoglycoside phosphotransferase" evidence="1">
    <location>
        <begin position="95"/>
        <end position="266"/>
    </location>
</feature>
<dbReference type="EMBL" id="VTFX01000003">
    <property type="protein sequence ID" value="KAD3720659.1"/>
    <property type="molecule type" value="Genomic_DNA"/>
</dbReference>
<proteinExistence type="predicted"/>
<dbReference type="AlphaFoldDB" id="A0A5N6MQZ8"/>
<evidence type="ECO:0000259" key="1">
    <source>
        <dbReference type="Pfam" id="PF01636"/>
    </source>
</evidence>
<name>A0A5N6MQZ8_9MICC</name>
<sequence length="344" mass="36455">MSSTPVPETDYRRTARRRLWSRLPAAVQEYLAAQLGGQVDSVMLAGGGFTPGFAGILASADGKRIFAKAAPASDTFVYPAYRRESEVVPLLPDGMPVPRLLAAGDVTADSSGGAGGDVPAGSGDSTGWHVLVYEAVDGRMPGTPWTEDDLAAVESSCATSARLLAAGFPPGMAGTSVAEDILSTPSPFLEVADGGPAPWFLPGMTAARARRFQQCLEDSPRALAGTSVLHGDLRPDNILIRSGRALFCDWNFLGTGAAWIDWVGVLPYARGGGIDVEAWLRRSTLTCDVPPEHIDAFLAALLAYMVNSGNAPEVGASPQLRSHGRHTARLIFEWVLSRWDQPQP</sequence>
<keyword evidence="2" id="KW-0808">Transferase</keyword>